<dbReference type="SMART" id="SM00267">
    <property type="entry name" value="GGDEF"/>
    <property type="match status" value="1"/>
</dbReference>
<dbReference type="InterPro" id="IPR043128">
    <property type="entry name" value="Rev_trsase/Diguanyl_cyclase"/>
</dbReference>
<evidence type="ECO:0000259" key="8">
    <source>
        <dbReference type="PROSITE" id="PS50887"/>
    </source>
</evidence>
<dbReference type="RefSeq" id="WP_223628544.1">
    <property type="nucleotide sequence ID" value="NZ_JAIQDJ010000002.1"/>
</dbReference>
<evidence type="ECO:0000259" key="6">
    <source>
        <dbReference type="PROSITE" id="PS50839"/>
    </source>
</evidence>
<dbReference type="Gene3D" id="3.30.450.350">
    <property type="entry name" value="CHASE domain"/>
    <property type="match status" value="1"/>
</dbReference>
<keyword evidence="4 5" id="KW-0472">Membrane</keyword>
<accession>A0ABS7TEA9</accession>
<evidence type="ECO:0000256" key="1">
    <source>
        <dbReference type="ARBA" id="ARBA00004370"/>
    </source>
</evidence>
<dbReference type="Pfam" id="PF00990">
    <property type="entry name" value="GGDEF"/>
    <property type="match status" value="1"/>
</dbReference>
<dbReference type="InterPro" id="IPR035965">
    <property type="entry name" value="PAS-like_dom_sf"/>
</dbReference>
<dbReference type="Gene3D" id="3.20.20.450">
    <property type="entry name" value="EAL domain"/>
    <property type="match status" value="1"/>
</dbReference>
<organism evidence="9 10">
    <name type="scientific">Thermomonas beijingensis</name>
    <dbReference type="NCBI Taxonomy" id="2872701"/>
    <lineage>
        <taxon>Bacteria</taxon>
        <taxon>Pseudomonadati</taxon>
        <taxon>Pseudomonadota</taxon>
        <taxon>Gammaproteobacteria</taxon>
        <taxon>Lysobacterales</taxon>
        <taxon>Lysobacteraceae</taxon>
        <taxon>Thermomonas</taxon>
    </lineage>
</organism>
<dbReference type="InterPro" id="IPR000160">
    <property type="entry name" value="GGDEF_dom"/>
</dbReference>
<comment type="caution">
    <text evidence="9">The sequence shown here is derived from an EMBL/GenBank/DDBJ whole genome shotgun (WGS) entry which is preliminary data.</text>
</comment>
<proteinExistence type="predicted"/>
<gene>
    <name evidence="9" type="ORF">K7B09_07700</name>
</gene>
<dbReference type="CDD" id="cd01948">
    <property type="entry name" value="EAL"/>
    <property type="match status" value="1"/>
</dbReference>
<dbReference type="PROSITE" id="PS50839">
    <property type="entry name" value="CHASE"/>
    <property type="match status" value="1"/>
</dbReference>
<dbReference type="InterPro" id="IPR001633">
    <property type="entry name" value="EAL_dom"/>
</dbReference>
<dbReference type="SMART" id="SM01079">
    <property type="entry name" value="CHASE"/>
    <property type="match status" value="1"/>
</dbReference>
<dbReference type="Pfam" id="PF03924">
    <property type="entry name" value="CHASE"/>
    <property type="match status" value="1"/>
</dbReference>
<dbReference type="SUPFAM" id="SSF55785">
    <property type="entry name" value="PYP-like sensor domain (PAS domain)"/>
    <property type="match status" value="1"/>
</dbReference>
<feature type="domain" description="EAL" evidence="7">
    <location>
        <begin position="626"/>
        <end position="879"/>
    </location>
</feature>
<dbReference type="EMBL" id="JAIQDJ010000002">
    <property type="protein sequence ID" value="MBZ4186204.1"/>
    <property type="molecule type" value="Genomic_DNA"/>
</dbReference>
<dbReference type="NCBIfam" id="TIGR00254">
    <property type="entry name" value="GGDEF"/>
    <property type="match status" value="1"/>
</dbReference>
<evidence type="ECO:0000256" key="2">
    <source>
        <dbReference type="ARBA" id="ARBA00022692"/>
    </source>
</evidence>
<dbReference type="InterPro" id="IPR035919">
    <property type="entry name" value="EAL_sf"/>
</dbReference>
<dbReference type="PANTHER" id="PTHR44757:SF4">
    <property type="entry name" value="DIGUANYLATE CYCLASE DGCE-RELATED"/>
    <property type="match status" value="1"/>
</dbReference>
<feature type="domain" description="CHASE" evidence="6">
    <location>
        <begin position="130"/>
        <end position="260"/>
    </location>
</feature>
<evidence type="ECO:0000256" key="4">
    <source>
        <dbReference type="ARBA" id="ARBA00023136"/>
    </source>
</evidence>
<keyword evidence="10" id="KW-1185">Reference proteome</keyword>
<name>A0ABS7TEA9_9GAMM</name>
<dbReference type="Pfam" id="PF00563">
    <property type="entry name" value="EAL"/>
    <property type="match status" value="1"/>
</dbReference>
<feature type="transmembrane region" description="Helical" evidence="5">
    <location>
        <begin position="298"/>
        <end position="317"/>
    </location>
</feature>
<dbReference type="SMART" id="SM00052">
    <property type="entry name" value="EAL"/>
    <property type="match status" value="1"/>
</dbReference>
<evidence type="ECO:0000256" key="3">
    <source>
        <dbReference type="ARBA" id="ARBA00022989"/>
    </source>
</evidence>
<dbReference type="InterPro" id="IPR029787">
    <property type="entry name" value="Nucleotide_cyclase"/>
</dbReference>
<evidence type="ECO:0000313" key="9">
    <source>
        <dbReference type="EMBL" id="MBZ4186204.1"/>
    </source>
</evidence>
<protein>
    <submittedName>
        <fullName evidence="9">EAL domain-containing protein</fullName>
    </submittedName>
</protein>
<dbReference type="CDD" id="cd01949">
    <property type="entry name" value="GGDEF"/>
    <property type="match status" value="1"/>
</dbReference>
<dbReference type="SUPFAM" id="SSF141868">
    <property type="entry name" value="EAL domain-like"/>
    <property type="match status" value="1"/>
</dbReference>
<evidence type="ECO:0000256" key="5">
    <source>
        <dbReference type="SAM" id="Phobius"/>
    </source>
</evidence>
<dbReference type="PROSITE" id="PS50887">
    <property type="entry name" value="GGDEF"/>
    <property type="match status" value="1"/>
</dbReference>
<dbReference type="Proteomes" id="UP001430290">
    <property type="component" value="Unassembled WGS sequence"/>
</dbReference>
<dbReference type="InterPro" id="IPR006189">
    <property type="entry name" value="CHASE_dom"/>
</dbReference>
<feature type="domain" description="GGDEF" evidence="8">
    <location>
        <begin position="482"/>
        <end position="615"/>
    </location>
</feature>
<sequence>MPFAIDNTSTVPDPTSPSRRVPAWAWALLAFLLGIGLTLWLAYGEKQRDIRDARHGFTAETVKIAGSIQTQLEQCERLIRAFQSVFLASDQVTADEYARAYQNMQTNTEVRIGLLALAYAQRQVKPDGDHFPTLLFAPQPGNEAIRGLDVATQPMNLEALLRSRDSNQVAMSAPFRLVQSGNGNKHSDGFILRLPVYAAGQVPTSVDARRQALVGSIGASFRIDDLLGAAIPRDPIALADVTINDLTDGEPRTLFARHFDAPASLPAHVVKVQFGGRLWSVTAHARHDIYAAGNWKTVLWVGGVISMLLAALTWSLASTRERALVLGTALSQRVVASEERFRRLNELLPCLVLLIRKDNGAIVYRNAVARERLADRLELAGLPLSEPVAKDAAASPVAGTMAGTDIQLQAADGSLFWASTWISSIEIDGTPMWLLVASDNTVQRQLTEKLGYQASHDSLTRLYNRREFEARVQTLLASPARDDGALLFLDLDQFKLINDTSGHRAGDELLAQLAAVMQEKLRPVDVLARLGGDEFGVLLPGIIELESAVQAAERLRRCIEAFIFGWEGRTYTSSASIGVVMLRNASSMQALFTHADAACYLAKEAGRNRIHAYAEDDAAITHRMSEMEWANRVRDALRDDRLLLDYQELHALQANAIGGVHIELLLRLRGEDGGVVLPGAFLPAAERYGLMPQIDRWVVETALSQLDRLHPDGADLANCAINLSAASLEDEGLFDCIAELLTEHRVTPQRVTFEITETVAMRDFAASSVLISRLRGLGCKVALDDFGAGMSSFGYLKNLELDVVKIDGSFVQNLAGDAMSQSIVRAVTEIGHLQGLQVVAEWVSSPQLLAMLAAMQVDYAQGFALHHPQRVCFQRNGND</sequence>
<dbReference type="SUPFAM" id="SSF55073">
    <property type="entry name" value="Nucleotide cyclase"/>
    <property type="match status" value="1"/>
</dbReference>
<dbReference type="InterPro" id="IPR052155">
    <property type="entry name" value="Biofilm_reg_signaling"/>
</dbReference>
<dbReference type="PANTHER" id="PTHR44757">
    <property type="entry name" value="DIGUANYLATE CYCLASE DGCP"/>
    <property type="match status" value="1"/>
</dbReference>
<dbReference type="InterPro" id="IPR042240">
    <property type="entry name" value="CHASE_sf"/>
</dbReference>
<dbReference type="Gene3D" id="3.30.70.270">
    <property type="match status" value="1"/>
</dbReference>
<evidence type="ECO:0000313" key="10">
    <source>
        <dbReference type="Proteomes" id="UP001430290"/>
    </source>
</evidence>
<feature type="transmembrane region" description="Helical" evidence="5">
    <location>
        <begin position="23"/>
        <end position="43"/>
    </location>
</feature>
<keyword evidence="3 5" id="KW-1133">Transmembrane helix</keyword>
<keyword evidence="2 5" id="KW-0812">Transmembrane</keyword>
<comment type="subcellular location">
    <subcellularLocation>
        <location evidence="1">Membrane</location>
    </subcellularLocation>
</comment>
<dbReference type="PROSITE" id="PS50883">
    <property type="entry name" value="EAL"/>
    <property type="match status" value="1"/>
</dbReference>
<reference evidence="9" key="1">
    <citation type="submission" date="2021-09" db="EMBL/GenBank/DDBJ databases">
        <authorList>
            <person name="Wu T."/>
            <person name="Guo S.Z."/>
        </authorList>
    </citation>
    <scope>NUCLEOTIDE SEQUENCE</scope>
    <source>
        <strain evidence="9">RSS-23</strain>
    </source>
</reference>
<evidence type="ECO:0000259" key="7">
    <source>
        <dbReference type="PROSITE" id="PS50883"/>
    </source>
</evidence>